<protein>
    <recommendedName>
        <fullName evidence="9">SS18 N-terminal domain-containing protein</fullName>
    </recommendedName>
</protein>
<dbReference type="PANTHER" id="PTHR23107:SF0">
    <property type="entry name" value="IP09280P"/>
    <property type="match status" value="1"/>
</dbReference>
<keyword evidence="3" id="KW-0677">Repeat</keyword>
<keyword evidence="7" id="KW-0539">Nucleus</keyword>
<evidence type="ECO:0000256" key="5">
    <source>
        <dbReference type="ARBA" id="ARBA00023159"/>
    </source>
</evidence>
<feature type="region of interest" description="Disordered" evidence="8">
    <location>
        <begin position="397"/>
        <end position="436"/>
    </location>
</feature>
<feature type="compositionally biased region" description="Polar residues" evidence="8">
    <location>
        <begin position="100"/>
        <end position="111"/>
    </location>
</feature>
<proteinExistence type="inferred from homology"/>
<feature type="non-terminal residue" evidence="10">
    <location>
        <position position="1"/>
    </location>
</feature>
<feature type="compositionally biased region" description="Pro residues" evidence="8">
    <location>
        <begin position="80"/>
        <end position="99"/>
    </location>
</feature>
<accession>A0ABQ9JRG9</accession>
<comment type="subcellular location">
    <subcellularLocation>
        <location evidence="1">Nucleus</location>
    </subcellularLocation>
</comment>
<dbReference type="PRINTS" id="PR01217">
    <property type="entry name" value="PRICHEXTENSN"/>
</dbReference>
<evidence type="ECO:0000256" key="7">
    <source>
        <dbReference type="ARBA" id="ARBA00023242"/>
    </source>
</evidence>
<evidence type="ECO:0000256" key="3">
    <source>
        <dbReference type="ARBA" id="ARBA00022737"/>
    </source>
</evidence>
<feature type="region of interest" description="Disordered" evidence="8">
    <location>
        <begin position="76"/>
        <end position="118"/>
    </location>
</feature>
<evidence type="ECO:0000259" key="9">
    <source>
        <dbReference type="Pfam" id="PF05030"/>
    </source>
</evidence>
<feature type="domain" description="SS18 N-terminal" evidence="9">
    <location>
        <begin position="15"/>
        <end position="75"/>
    </location>
</feature>
<feature type="compositionally biased region" description="Polar residues" evidence="8">
    <location>
        <begin position="202"/>
        <end position="222"/>
    </location>
</feature>
<evidence type="ECO:0000313" key="11">
    <source>
        <dbReference type="Proteomes" id="UP001162164"/>
    </source>
</evidence>
<feature type="region of interest" description="Disordered" evidence="8">
    <location>
        <begin position="1"/>
        <end position="23"/>
    </location>
</feature>
<feature type="compositionally biased region" description="Basic residues" evidence="8">
    <location>
        <begin position="285"/>
        <end position="297"/>
    </location>
</feature>
<evidence type="ECO:0000256" key="6">
    <source>
        <dbReference type="ARBA" id="ARBA00023163"/>
    </source>
</evidence>
<dbReference type="Proteomes" id="UP001162164">
    <property type="component" value="Unassembled WGS sequence"/>
</dbReference>
<evidence type="ECO:0000256" key="4">
    <source>
        <dbReference type="ARBA" id="ARBA00023015"/>
    </source>
</evidence>
<dbReference type="EMBL" id="JAPWTJ010000268">
    <property type="protein sequence ID" value="KAJ8980282.1"/>
    <property type="molecule type" value="Genomic_DNA"/>
</dbReference>
<keyword evidence="11" id="KW-1185">Reference proteome</keyword>
<evidence type="ECO:0000313" key="10">
    <source>
        <dbReference type="EMBL" id="KAJ8980282.1"/>
    </source>
</evidence>
<keyword evidence="4" id="KW-0805">Transcription regulation</keyword>
<comment type="similarity">
    <text evidence="2">Belongs to the SS18 family.</text>
</comment>
<gene>
    <name evidence="10" type="ORF">NQ317_005201</name>
</gene>
<name>A0ABQ9JRG9_9CUCU</name>
<feature type="compositionally biased region" description="Pro residues" evidence="8">
    <location>
        <begin position="187"/>
        <end position="197"/>
    </location>
</feature>
<reference evidence="10" key="1">
    <citation type="journal article" date="2023" name="Insect Mol. Biol.">
        <title>Genome sequencing provides insights into the evolution of gene families encoding plant cell wall-degrading enzymes in longhorned beetles.</title>
        <authorList>
            <person name="Shin N.R."/>
            <person name="Okamura Y."/>
            <person name="Kirsch R."/>
            <person name="Pauchet Y."/>
        </authorList>
    </citation>
    <scope>NUCLEOTIDE SEQUENCE</scope>
    <source>
        <strain evidence="10">MMC_N1</strain>
    </source>
</reference>
<keyword evidence="5" id="KW-0010">Activator</keyword>
<feature type="region of interest" description="Disordered" evidence="8">
    <location>
        <begin position="154"/>
        <end position="302"/>
    </location>
</feature>
<comment type="caution">
    <text evidence="10">The sequence shown here is derived from an EMBL/GenBank/DDBJ whole genome shotgun (WGS) entry which is preliminary data.</text>
</comment>
<dbReference type="InterPro" id="IPR007726">
    <property type="entry name" value="SS18_N"/>
</dbReference>
<keyword evidence="6" id="KW-0804">Transcription</keyword>
<feature type="compositionally biased region" description="Low complexity" evidence="8">
    <location>
        <begin position="161"/>
        <end position="186"/>
    </location>
</feature>
<evidence type="ECO:0000256" key="8">
    <source>
        <dbReference type="SAM" id="MobiDB-lite"/>
    </source>
</evidence>
<evidence type="ECO:0000256" key="1">
    <source>
        <dbReference type="ARBA" id="ARBA00004123"/>
    </source>
</evidence>
<sequence>KPTDVSDFCTTRGSRPPPDPKQIQRLLDENGHLIQTIQEYQSKGKSQEVVQYQTQLHRNLVYLATVADSAQNVNSLLPMIQPPGPSGGPPQPPHNPQPPTTDQQHMNNYSHQQQPQGPGGSYRYGCLLLSVFYLTVYPKISYFACVEQPGPQRPGLPAPHQYPQRGYPQGQYPNQYPPQGQGYPQGQYPPPNQPPGYPAASPQPNYGQPPTTVAHTNYQQPNYGTPPQAGAPPQPNPAPGPYPPPGAPPQNQPSQYGAPPNGAPYPNNPPPQNYPPQQGYPLNKHTLRLHPTSRKPPNRPTQISPLRLLKIMHPMPNPHRFLGPLPITPVQPSHRLLLQLPRRLRNPINRSTPQILNRLTQTLVIRRLPIRAILQDLLDLLVTTGILLSLQDIRRNRSTHSSHRVISTGPRLDKGLPGPPPQGQYGYNYPPQPNPQ</sequence>
<evidence type="ECO:0000256" key="2">
    <source>
        <dbReference type="ARBA" id="ARBA00007945"/>
    </source>
</evidence>
<dbReference type="PANTHER" id="PTHR23107">
    <property type="entry name" value="SYNOVIAL SARCOMA ASSOCIATED SS18 PROTEIN"/>
    <property type="match status" value="1"/>
</dbReference>
<organism evidence="10 11">
    <name type="scientific">Molorchus minor</name>
    <dbReference type="NCBI Taxonomy" id="1323400"/>
    <lineage>
        <taxon>Eukaryota</taxon>
        <taxon>Metazoa</taxon>
        <taxon>Ecdysozoa</taxon>
        <taxon>Arthropoda</taxon>
        <taxon>Hexapoda</taxon>
        <taxon>Insecta</taxon>
        <taxon>Pterygota</taxon>
        <taxon>Neoptera</taxon>
        <taxon>Endopterygota</taxon>
        <taxon>Coleoptera</taxon>
        <taxon>Polyphaga</taxon>
        <taxon>Cucujiformia</taxon>
        <taxon>Chrysomeloidea</taxon>
        <taxon>Cerambycidae</taxon>
        <taxon>Lamiinae</taxon>
        <taxon>Monochamini</taxon>
        <taxon>Molorchus</taxon>
    </lineage>
</organism>
<feature type="compositionally biased region" description="Pro residues" evidence="8">
    <location>
        <begin position="261"/>
        <end position="274"/>
    </location>
</feature>
<dbReference type="Pfam" id="PF05030">
    <property type="entry name" value="SSXT"/>
    <property type="match status" value="1"/>
</dbReference>
<feature type="compositionally biased region" description="Pro residues" evidence="8">
    <location>
        <begin position="229"/>
        <end position="251"/>
    </location>
</feature>